<keyword evidence="1" id="KW-0472">Membrane</keyword>
<reference evidence="2" key="1">
    <citation type="journal article" date="2014" name="Nat. Commun.">
        <title>Multiple recent horizontal transfers of a large genomic region in cheese making fungi.</title>
        <authorList>
            <person name="Cheeseman K."/>
            <person name="Ropars J."/>
            <person name="Renault P."/>
            <person name="Dupont J."/>
            <person name="Gouzy J."/>
            <person name="Branca A."/>
            <person name="Abraham A.L."/>
            <person name="Ceppi M."/>
            <person name="Conseiller E."/>
            <person name="Debuchy R."/>
            <person name="Malagnac F."/>
            <person name="Goarin A."/>
            <person name="Silar P."/>
            <person name="Lacoste S."/>
            <person name="Sallet E."/>
            <person name="Bensimon A."/>
            <person name="Giraud T."/>
            <person name="Brygoo Y."/>
        </authorList>
    </citation>
    <scope>NUCLEOTIDE SEQUENCE [LARGE SCALE GENOMIC DNA]</scope>
    <source>
        <strain evidence="2">FM164</strain>
    </source>
</reference>
<evidence type="ECO:0000313" key="3">
    <source>
        <dbReference type="Proteomes" id="UP000030686"/>
    </source>
</evidence>
<accession>W6QMS3</accession>
<keyword evidence="1" id="KW-1133">Transmembrane helix</keyword>
<feature type="transmembrane region" description="Helical" evidence="1">
    <location>
        <begin position="63"/>
        <end position="82"/>
    </location>
</feature>
<sequence>MRDTNYIVRESVGRSVKLNIDTLNYRNLRNYAIGIIVGILGFSYFVIYLLLFLIFHFPSSQQSILYTLAVIAFGRGSAIWYLDIVFQNSFSIFQKTKVTKEQDSIWFSGLFLV</sequence>
<organism evidence="2 3">
    <name type="scientific">Penicillium roqueforti (strain FM164)</name>
    <dbReference type="NCBI Taxonomy" id="1365484"/>
    <lineage>
        <taxon>Eukaryota</taxon>
        <taxon>Fungi</taxon>
        <taxon>Dikarya</taxon>
        <taxon>Ascomycota</taxon>
        <taxon>Pezizomycotina</taxon>
        <taxon>Eurotiomycetes</taxon>
        <taxon>Eurotiomycetidae</taxon>
        <taxon>Eurotiales</taxon>
        <taxon>Aspergillaceae</taxon>
        <taxon>Penicillium</taxon>
    </lineage>
</organism>
<proteinExistence type="predicted"/>
<protein>
    <submittedName>
        <fullName evidence="2">Uncharacterized protein</fullName>
    </submittedName>
</protein>
<name>W6QMS3_PENRF</name>
<keyword evidence="1" id="KW-0812">Transmembrane</keyword>
<evidence type="ECO:0000313" key="2">
    <source>
        <dbReference type="EMBL" id="CDM38188.1"/>
    </source>
</evidence>
<evidence type="ECO:0000256" key="1">
    <source>
        <dbReference type="SAM" id="Phobius"/>
    </source>
</evidence>
<dbReference type="Proteomes" id="UP000030686">
    <property type="component" value="Unassembled WGS sequence"/>
</dbReference>
<keyword evidence="3" id="KW-1185">Reference proteome</keyword>
<dbReference type="AlphaFoldDB" id="W6QMS3"/>
<dbReference type="EMBL" id="HG792024">
    <property type="protein sequence ID" value="CDM38188.1"/>
    <property type="molecule type" value="Genomic_DNA"/>
</dbReference>
<dbReference type="STRING" id="1365484.W6QMS3"/>
<feature type="transmembrane region" description="Helical" evidence="1">
    <location>
        <begin position="31"/>
        <end position="57"/>
    </location>
</feature>
<dbReference type="OrthoDB" id="4505711at2759"/>
<gene>
    <name evidence="2" type="ORF">PROQFM164_S10g000002</name>
</gene>